<dbReference type="PANTHER" id="PTHR43232:SF2">
    <property type="entry name" value="MOLYBDENUM COFACTOR BIOSYNTHESIS PROTEIN B"/>
    <property type="match status" value="1"/>
</dbReference>
<evidence type="ECO:0000256" key="4">
    <source>
        <dbReference type="ARBA" id="ARBA00023150"/>
    </source>
</evidence>
<dbReference type="InterPro" id="IPR036425">
    <property type="entry name" value="MoaB/Mog-like_dom_sf"/>
</dbReference>
<dbReference type="NCBIfam" id="TIGR00177">
    <property type="entry name" value="molyb_syn"/>
    <property type="match status" value="1"/>
</dbReference>
<dbReference type="Pfam" id="PF00994">
    <property type="entry name" value="MoCF_biosynth"/>
    <property type="match status" value="1"/>
</dbReference>
<feature type="domain" description="MoaB/Mog" evidence="6">
    <location>
        <begin position="11"/>
        <end position="155"/>
    </location>
</feature>
<evidence type="ECO:0000256" key="3">
    <source>
        <dbReference type="ARBA" id="ARBA00015262"/>
    </source>
</evidence>
<evidence type="ECO:0000256" key="1">
    <source>
        <dbReference type="ARBA" id="ARBA00005046"/>
    </source>
</evidence>
<dbReference type="NCBIfam" id="TIGR02667">
    <property type="entry name" value="moaB_proteo"/>
    <property type="match status" value="1"/>
</dbReference>
<dbReference type="GO" id="GO:0005829">
    <property type="term" value="C:cytosol"/>
    <property type="evidence" value="ECO:0007669"/>
    <property type="project" value="TreeGrafter"/>
</dbReference>
<protein>
    <recommendedName>
        <fullName evidence="3 5">Molybdenum cofactor biosynthesis protein B</fullName>
    </recommendedName>
</protein>
<dbReference type="InterPro" id="IPR008284">
    <property type="entry name" value="MoCF_biosynth_CS"/>
</dbReference>
<evidence type="ECO:0000256" key="5">
    <source>
        <dbReference type="PIRNR" id="PIRNR006443"/>
    </source>
</evidence>
<dbReference type="SMART" id="SM00852">
    <property type="entry name" value="MoCF_biosynth"/>
    <property type="match status" value="1"/>
</dbReference>
<comment type="function">
    <text evidence="5">May be involved in the biosynthesis of molybdopterin.</text>
</comment>
<comment type="pathway">
    <text evidence="1 5">Cofactor biosynthesis; molybdopterin biosynthesis.</text>
</comment>
<dbReference type="InterPro" id="IPR012245">
    <property type="entry name" value="MoaB"/>
</dbReference>
<dbReference type="UniPathway" id="UPA00344"/>
<dbReference type="PIRSF" id="PIRSF006443">
    <property type="entry name" value="MoaB"/>
    <property type="match status" value="1"/>
</dbReference>
<comment type="caution">
    <text evidence="7">The sequence shown here is derived from an EMBL/GenBank/DDBJ whole genome shotgun (WGS) entry which is preliminary data.</text>
</comment>
<name>A0A423PHM9_9GAMM</name>
<accession>A0A423PHM9</accession>
<dbReference type="InterPro" id="IPR013484">
    <property type="entry name" value="MoaB_proteobac"/>
</dbReference>
<organism evidence="7 8">
    <name type="scientific">Salinisphaera orenii MK-B5</name>
    <dbReference type="NCBI Taxonomy" id="856730"/>
    <lineage>
        <taxon>Bacteria</taxon>
        <taxon>Pseudomonadati</taxon>
        <taxon>Pseudomonadota</taxon>
        <taxon>Gammaproteobacteria</taxon>
        <taxon>Salinisphaerales</taxon>
        <taxon>Salinisphaeraceae</taxon>
        <taxon>Salinisphaera</taxon>
    </lineage>
</organism>
<dbReference type="InterPro" id="IPR001453">
    <property type="entry name" value="MoaB/Mog_dom"/>
</dbReference>
<dbReference type="PANTHER" id="PTHR43232">
    <property type="entry name" value="MOLYBDENUM COFACTOR BIOSYNTHESIS PROTEIN B"/>
    <property type="match status" value="1"/>
</dbReference>
<dbReference type="SUPFAM" id="SSF53218">
    <property type="entry name" value="Molybdenum cofactor biosynthesis proteins"/>
    <property type="match status" value="1"/>
</dbReference>
<dbReference type="CDD" id="cd00886">
    <property type="entry name" value="MogA_MoaB"/>
    <property type="match status" value="1"/>
</dbReference>
<dbReference type="AlphaFoldDB" id="A0A423PHM9"/>
<dbReference type="RefSeq" id="WP_123631903.1">
    <property type="nucleotide sequence ID" value="NZ_AYKH01000040.1"/>
</dbReference>
<reference evidence="7 8" key="1">
    <citation type="submission" date="2013-10" db="EMBL/GenBank/DDBJ databases">
        <title>Salinisphaera orenii MK-B5 Genome Sequencing.</title>
        <authorList>
            <person name="Lai Q."/>
            <person name="Li C."/>
            <person name="Shao Z."/>
        </authorList>
    </citation>
    <scope>NUCLEOTIDE SEQUENCE [LARGE SCALE GENOMIC DNA]</scope>
    <source>
        <strain evidence="7 8">MK-B5</strain>
    </source>
</reference>
<comment type="similarity">
    <text evidence="2 5">Belongs to the MoaB/Mog family.</text>
</comment>
<dbReference type="Proteomes" id="UP000283993">
    <property type="component" value="Unassembled WGS sequence"/>
</dbReference>
<dbReference type="GO" id="GO:0006777">
    <property type="term" value="P:Mo-molybdopterin cofactor biosynthetic process"/>
    <property type="evidence" value="ECO:0007669"/>
    <property type="project" value="UniProtKB-UniRule"/>
</dbReference>
<evidence type="ECO:0000313" key="7">
    <source>
        <dbReference type="EMBL" id="ROO24986.1"/>
    </source>
</evidence>
<dbReference type="EMBL" id="AYKH01000040">
    <property type="protein sequence ID" value="ROO24986.1"/>
    <property type="molecule type" value="Genomic_DNA"/>
</dbReference>
<dbReference type="PROSITE" id="PS01078">
    <property type="entry name" value="MOCF_BIOSYNTHESIS_1"/>
    <property type="match status" value="1"/>
</dbReference>
<evidence type="ECO:0000259" key="6">
    <source>
        <dbReference type="SMART" id="SM00852"/>
    </source>
</evidence>
<keyword evidence="8" id="KW-1185">Reference proteome</keyword>
<dbReference type="Gene3D" id="3.40.980.10">
    <property type="entry name" value="MoaB/Mog-like domain"/>
    <property type="match status" value="1"/>
</dbReference>
<keyword evidence="4 5" id="KW-0501">Molybdenum cofactor biosynthesis</keyword>
<sequence>MTDAFLPLQIAVLTVSDSRTEATDKSGRLLAERIEAAGHRLHDKAICPDDVHEIRARVARWIADAAPDVVITTGGTGLTGRDVTPQAVEVLFDRRIDGFGEMFRVLSYESIGTSTLQSRALAGVAKATFIFCLPGSSGACADGWDRLIRDQIDARTRPCNLHELLPRLTER</sequence>
<proteinExistence type="inferred from homology"/>
<evidence type="ECO:0000313" key="8">
    <source>
        <dbReference type="Proteomes" id="UP000283993"/>
    </source>
</evidence>
<gene>
    <name evidence="7" type="ORF">SAOR_13495</name>
</gene>
<evidence type="ECO:0000256" key="2">
    <source>
        <dbReference type="ARBA" id="ARBA00006112"/>
    </source>
</evidence>